<gene>
    <name evidence="1" type="ORF">Tsubulata_000600</name>
</gene>
<accession>A0A9Q0JR71</accession>
<comment type="caution">
    <text evidence="1">The sequence shown here is derived from an EMBL/GenBank/DDBJ whole genome shotgun (WGS) entry which is preliminary data.</text>
</comment>
<reference evidence="1" key="1">
    <citation type="submission" date="2022-02" db="EMBL/GenBank/DDBJ databases">
        <authorList>
            <person name="Henning P.M."/>
            <person name="McCubbin A.G."/>
            <person name="Shore J.S."/>
        </authorList>
    </citation>
    <scope>NUCLEOTIDE SEQUENCE</scope>
    <source>
        <strain evidence="1">F60SS</strain>
        <tissue evidence="1">Leaves</tissue>
    </source>
</reference>
<reference evidence="1" key="2">
    <citation type="journal article" date="2023" name="Plants (Basel)">
        <title>Annotation of the Turnera subulata (Passifloraceae) Draft Genome Reveals the S-Locus Evolved after the Divergence of Turneroideae from Passifloroideae in a Stepwise Manner.</title>
        <authorList>
            <person name="Henning P.M."/>
            <person name="Roalson E.H."/>
            <person name="Mir W."/>
            <person name="McCubbin A.G."/>
            <person name="Shore J.S."/>
        </authorList>
    </citation>
    <scope>NUCLEOTIDE SEQUENCE</scope>
    <source>
        <strain evidence="1">F60SS</strain>
    </source>
</reference>
<dbReference type="Proteomes" id="UP001141552">
    <property type="component" value="Unassembled WGS sequence"/>
</dbReference>
<keyword evidence="2" id="KW-1185">Reference proteome</keyword>
<sequence length="265" mass="29615">MNDNPDNLFIVKETPTLFVIFQLPGLGPFAATRASKTSMEVFISRPADLPAHPAIAAAHNPCNDAQFEAMFNGMPPEAYLGCGDKSLGHRIHRLTGRHCIVSGLTMQLCSSLSIPDVQHFLPPLPPNPANIPIVITRDQLAMMRDHHNAGVVAAANAEQLYEQYIPEVNQNFQDWLNARDQIGHVESVAPIVPRFTGYNQVWITTQAEYEDFESLWRLYKSVVPNNSPCPTVILASEIRNSDRDRMIERMNELGILFTAASRFIH</sequence>
<evidence type="ECO:0000313" key="1">
    <source>
        <dbReference type="EMBL" id="KAJ4850127.1"/>
    </source>
</evidence>
<proteinExistence type="predicted"/>
<organism evidence="1 2">
    <name type="scientific">Turnera subulata</name>
    <dbReference type="NCBI Taxonomy" id="218843"/>
    <lineage>
        <taxon>Eukaryota</taxon>
        <taxon>Viridiplantae</taxon>
        <taxon>Streptophyta</taxon>
        <taxon>Embryophyta</taxon>
        <taxon>Tracheophyta</taxon>
        <taxon>Spermatophyta</taxon>
        <taxon>Magnoliopsida</taxon>
        <taxon>eudicotyledons</taxon>
        <taxon>Gunneridae</taxon>
        <taxon>Pentapetalae</taxon>
        <taxon>rosids</taxon>
        <taxon>fabids</taxon>
        <taxon>Malpighiales</taxon>
        <taxon>Passifloraceae</taxon>
        <taxon>Turnera</taxon>
    </lineage>
</organism>
<evidence type="ECO:0000313" key="2">
    <source>
        <dbReference type="Proteomes" id="UP001141552"/>
    </source>
</evidence>
<dbReference type="AlphaFoldDB" id="A0A9Q0JR71"/>
<dbReference type="EMBL" id="JAKUCV010000418">
    <property type="protein sequence ID" value="KAJ4850127.1"/>
    <property type="molecule type" value="Genomic_DNA"/>
</dbReference>
<name>A0A9Q0JR71_9ROSI</name>
<protein>
    <submittedName>
        <fullName evidence="1">Uncharacterized protein</fullName>
    </submittedName>
</protein>